<dbReference type="GO" id="GO:0005886">
    <property type="term" value="C:plasma membrane"/>
    <property type="evidence" value="ECO:0007669"/>
    <property type="project" value="UniProtKB-SubCell"/>
</dbReference>
<dbReference type="InterPro" id="IPR035906">
    <property type="entry name" value="MetI-like_sf"/>
</dbReference>
<gene>
    <name evidence="12" type="ORF">EOW65_09300</name>
</gene>
<dbReference type="GO" id="GO:0055085">
    <property type="term" value="P:transmembrane transport"/>
    <property type="evidence" value="ECO:0007669"/>
    <property type="project" value="InterPro"/>
</dbReference>
<reference evidence="12 13" key="1">
    <citation type="submission" date="2019-01" db="EMBL/GenBank/DDBJ databases">
        <title>Sinorhodobacter populi sp. nov. isolated from the symptomatic bark tissue of Populus euramericana canker.</title>
        <authorList>
            <person name="Xu G."/>
        </authorList>
    </citation>
    <scope>NUCLEOTIDE SEQUENCE [LARGE SCALE GENOMIC DNA]</scope>
    <source>
        <strain evidence="12 13">CCTCC AB2012026</strain>
    </source>
</reference>
<dbReference type="PANTHER" id="PTHR43163">
    <property type="entry name" value="DIPEPTIDE TRANSPORT SYSTEM PERMEASE PROTEIN DPPB-RELATED"/>
    <property type="match status" value="1"/>
</dbReference>
<feature type="transmembrane region" description="Helical" evidence="10">
    <location>
        <begin position="133"/>
        <end position="157"/>
    </location>
</feature>
<dbReference type="Proteomes" id="UP000286594">
    <property type="component" value="Unassembled WGS sequence"/>
</dbReference>
<dbReference type="CDD" id="cd06261">
    <property type="entry name" value="TM_PBP2"/>
    <property type="match status" value="1"/>
</dbReference>
<feature type="transmembrane region" description="Helical" evidence="10">
    <location>
        <begin position="231"/>
        <end position="257"/>
    </location>
</feature>
<comment type="caution">
    <text evidence="12">The sequence shown here is derived from an EMBL/GenBank/DDBJ whole genome shotgun (WGS) entry which is preliminary data.</text>
</comment>
<keyword evidence="7 10" id="KW-0472">Membrane</keyword>
<evidence type="ECO:0000256" key="5">
    <source>
        <dbReference type="ARBA" id="ARBA00022692"/>
    </source>
</evidence>
<keyword evidence="3 10" id="KW-0813">Transport</keyword>
<proteinExistence type="inferred from homology"/>
<protein>
    <recommendedName>
        <fullName evidence="9">Glutathione transport system permease protein GsiC</fullName>
    </recommendedName>
</protein>
<evidence type="ECO:0000256" key="2">
    <source>
        <dbReference type="ARBA" id="ARBA00009306"/>
    </source>
</evidence>
<feature type="domain" description="ABC transmembrane type-1" evidence="11">
    <location>
        <begin position="97"/>
        <end position="296"/>
    </location>
</feature>
<feature type="transmembrane region" description="Helical" evidence="10">
    <location>
        <begin position="177"/>
        <end position="194"/>
    </location>
</feature>
<accession>A0A443LHK3</accession>
<evidence type="ECO:0000313" key="12">
    <source>
        <dbReference type="EMBL" id="RWR48687.1"/>
    </source>
</evidence>
<evidence type="ECO:0000256" key="4">
    <source>
        <dbReference type="ARBA" id="ARBA00022475"/>
    </source>
</evidence>
<dbReference type="RefSeq" id="WP_128148788.1">
    <property type="nucleotide sequence ID" value="NZ_SAVB01000010.1"/>
</dbReference>
<feature type="transmembrane region" description="Helical" evidence="10">
    <location>
        <begin position="12"/>
        <end position="30"/>
    </location>
</feature>
<evidence type="ECO:0000256" key="6">
    <source>
        <dbReference type="ARBA" id="ARBA00022989"/>
    </source>
</evidence>
<dbReference type="InterPro" id="IPR000515">
    <property type="entry name" value="MetI-like"/>
</dbReference>
<evidence type="ECO:0000256" key="9">
    <source>
        <dbReference type="ARBA" id="ARBA00041107"/>
    </source>
</evidence>
<evidence type="ECO:0000256" key="7">
    <source>
        <dbReference type="ARBA" id="ARBA00023136"/>
    </source>
</evidence>
<dbReference type="Pfam" id="PF00528">
    <property type="entry name" value="BPD_transp_1"/>
    <property type="match status" value="1"/>
</dbReference>
<dbReference type="SUPFAM" id="SSF161098">
    <property type="entry name" value="MetI-like"/>
    <property type="match status" value="1"/>
</dbReference>
<sequence>MALVLLRRLLQAVVTVAVVITLVFLIFSVIPGDYVSSLMAEKRSLDPAVAERIAAELHLNDPVPLRLGQYLVGILHGDLGLSFATQQPVTEMLGGRIWASFKLACAAMACAIVTGLPLGYIAAARQNRWIDGLAMVFAVSGLSVPGFWFGLLLMYVFSLQLGWLPTFGYGQGGIEHLILPALTLGIAPMALLARTTRAAVLETKTADFIRTARSKGMSEGRLVRKHLARNAFMLILTMIGLQFGSMMGGSVVIESLFAWPGVGSLLIQSVGLRDIPVVQGCILVIVLFFLIVNTLVDVAYLLIDPRIRYK</sequence>
<feature type="transmembrane region" description="Helical" evidence="10">
    <location>
        <begin position="97"/>
        <end position="121"/>
    </location>
</feature>
<feature type="transmembrane region" description="Helical" evidence="10">
    <location>
        <begin position="277"/>
        <end position="303"/>
    </location>
</feature>
<organism evidence="12 13">
    <name type="scientific">Paenirhodobacter ferrireducens</name>
    <dbReference type="NCBI Taxonomy" id="1215032"/>
    <lineage>
        <taxon>Bacteria</taxon>
        <taxon>Pseudomonadati</taxon>
        <taxon>Pseudomonadota</taxon>
        <taxon>Alphaproteobacteria</taxon>
        <taxon>Rhodobacterales</taxon>
        <taxon>Rhodobacter group</taxon>
        <taxon>Paenirhodobacter</taxon>
    </lineage>
</organism>
<evidence type="ECO:0000256" key="10">
    <source>
        <dbReference type="RuleBase" id="RU363032"/>
    </source>
</evidence>
<evidence type="ECO:0000256" key="1">
    <source>
        <dbReference type="ARBA" id="ARBA00004651"/>
    </source>
</evidence>
<keyword evidence="13" id="KW-1185">Reference proteome</keyword>
<evidence type="ECO:0000259" key="11">
    <source>
        <dbReference type="PROSITE" id="PS50928"/>
    </source>
</evidence>
<evidence type="ECO:0000256" key="8">
    <source>
        <dbReference type="ARBA" id="ARBA00037215"/>
    </source>
</evidence>
<comment type="function">
    <text evidence="8">Part of the ABC transporter complex GsiABCD involved in glutathione import. Probably responsible for the translocation of the substrate across the membrane.</text>
</comment>
<dbReference type="PANTHER" id="PTHR43163:SF5">
    <property type="entry name" value="GLUTATHIONE TRANSPORT SYSTEM PERMEASE PROTEIN GSIC"/>
    <property type="match status" value="1"/>
</dbReference>
<dbReference type="OrthoDB" id="9807402at2"/>
<dbReference type="AlphaFoldDB" id="A0A443LHK3"/>
<evidence type="ECO:0000313" key="13">
    <source>
        <dbReference type="Proteomes" id="UP000286594"/>
    </source>
</evidence>
<dbReference type="Gene3D" id="1.10.3720.10">
    <property type="entry name" value="MetI-like"/>
    <property type="match status" value="1"/>
</dbReference>
<dbReference type="InterPro" id="IPR045621">
    <property type="entry name" value="BPD_transp_1_N"/>
</dbReference>
<keyword evidence="4" id="KW-1003">Cell membrane</keyword>
<dbReference type="EMBL" id="SAVB01000010">
    <property type="protein sequence ID" value="RWR48687.1"/>
    <property type="molecule type" value="Genomic_DNA"/>
</dbReference>
<evidence type="ECO:0000256" key="3">
    <source>
        <dbReference type="ARBA" id="ARBA00022448"/>
    </source>
</evidence>
<comment type="similarity">
    <text evidence="2 10">Belongs to the binding-protein-dependent transport system permease family.</text>
</comment>
<keyword evidence="6 10" id="KW-1133">Transmembrane helix</keyword>
<name>A0A443LHK3_9RHOB</name>
<comment type="subcellular location">
    <subcellularLocation>
        <location evidence="1 10">Cell membrane</location>
        <topology evidence="1 10">Multi-pass membrane protein</topology>
    </subcellularLocation>
</comment>
<keyword evidence="5 10" id="KW-0812">Transmembrane</keyword>
<dbReference type="PROSITE" id="PS50928">
    <property type="entry name" value="ABC_TM1"/>
    <property type="match status" value="1"/>
</dbReference>
<dbReference type="Pfam" id="PF19300">
    <property type="entry name" value="BPD_transp_1_N"/>
    <property type="match status" value="1"/>
</dbReference>